<accession>A0A5C1QCW8</accession>
<evidence type="ECO:0000256" key="5">
    <source>
        <dbReference type="ARBA" id="ARBA00023295"/>
    </source>
</evidence>
<evidence type="ECO:0000256" key="2">
    <source>
        <dbReference type="ARBA" id="ARBA00005336"/>
    </source>
</evidence>
<dbReference type="InterPro" id="IPR036962">
    <property type="entry name" value="Glyco_hydro_3_N_sf"/>
</dbReference>
<dbReference type="RefSeq" id="WP_149569149.1">
    <property type="nucleotide sequence ID" value="NZ_CP035807.1"/>
</dbReference>
<dbReference type="EC" id="3.2.1.52" evidence="3"/>
<dbReference type="GO" id="GO:0009254">
    <property type="term" value="P:peptidoglycan turnover"/>
    <property type="evidence" value="ECO:0007669"/>
    <property type="project" value="TreeGrafter"/>
</dbReference>
<keyword evidence="5" id="KW-0326">Glycosidase</keyword>
<dbReference type="PRINTS" id="PR00133">
    <property type="entry name" value="GLHYDRLASE3"/>
</dbReference>
<evidence type="ECO:0000256" key="4">
    <source>
        <dbReference type="ARBA" id="ARBA00022801"/>
    </source>
</evidence>
<dbReference type="EMBL" id="CP035807">
    <property type="protein sequence ID" value="QEN05915.1"/>
    <property type="molecule type" value="Genomic_DNA"/>
</dbReference>
<sequence length="537" mass="60713">MKFKIEILEDTKQRVEQMSLKQLLGILCCPNYMREDQNFFDTATAFIHEGDKEFHKKIMNKITASCKDRPFVCSDFEAGPGTMINGGTAFPSLFSISVTGKPEFAYQMGKIAALEGRELGYNWTLGPAVDICANPDTPTTSSRGAGLTPEEVITYGVQYLKGCQDYGMIATAKHFPGDGFGIYDQHLTTPEIPLTVDEWWRTSGKVYKEVIDSGVMSIMPGHLSFPAYDDICSENGLYPPATISKKLMDNLLRKELGFDGIIISDAVEMVGFSGFMNYYEACAKFLDFGGDILLFASPNDKMESEFSKLIDKGVITLDTLKNRATRVLSFRKQVDKLFKSTTNDFNKDRHEEVAKEVISSSIKVVRDRKKILPIKNTKDKNVLHLIISIPNFKQLSLLESMKTELEREFKSVEQWVDPGSQKIIDAVDKNKFDLIICSVGNDYNFGTNVIRLNGFQSRNLMGGWVHLDTPVIFISHFHPFTHLEYKALMSTVINTYGTVPNTIKILVDKICGKEKLEFSTVDYSLRDWTLREWLNHH</sequence>
<proteinExistence type="inferred from homology"/>
<evidence type="ECO:0000313" key="8">
    <source>
        <dbReference type="Proteomes" id="UP000323824"/>
    </source>
</evidence>
<dbReference type="GO" id="GO:0005975">
    <property type="term" value="P:carbohydrate metabolic process"/>
    <property type="evidence" value="ECO:0007669"/>
    <property type="project" value="InterPro"/>
</dbReference>
<evidence type="ECO:0000256" key="3">
    <source>
        <dbReference type="ARBA" id="ARBA00012663"/>
    </source>
</evidence>
<organism evidence="7 8">
    <name type="scientific">Thiospirochaeta perfilievii</name>
    <dbReference type="NCBI Taxonomy" id="252967"/>
    <lineage>
        <taxon>Bacteria</taxon>
        <taxon>Pseudomonadati</taxon>
        <taxon>Spirochaetota</taxon>
        <taxon>Spirochaetia</taxon>
        <taxon>Spirochaetales</taxon>
        <taxon>Spirochaetaceae</taxon>
        <taxon>Thiospirochaeta</taxon>
    </lineage>
</organism>
<dbReference type="OrthoDB" id="9805821at2"/>
<dbReference type="PANTHER" id="PTHR30480:SF13">
    <property type="entry name" value="BETA-HEXOSAMINIDASE"/>
    <property type="match status" value="1"/>
</dbReference>
<comment type="catalytic activity">
    <reaction evidence="1">
        <text>Hydrolysis of terminal non-reducing N-acetyl-D-hexosamine residues in N-acetyl-beta-D-hexosaminides.</text>
        <dbReference type="EC" id="3.2.1.52"/>
    </reaction>
</comment>
<keyword evidence="4" id="KW-0378">Hydrolase</keyword>
<evidence type="ECO:0000259" key="6">
    <source>
        <dbReference type="Pfam" id="PF00933"/>
    </source>
</evidence>
<gene>
    <name evidence="7" type="ORF">EW093_14840</name>
</gene>
<dbReference type="Proteomes" id="UP000323824">
    <property type="component" value="Chromosome"/>
</dbReference>
<dbReference type="Gene3D" id="3.20.20.300">
    <property type="entry name" value="Glycoside hydrolase, family 3, N-terminal domain"/>
    <property type="match status" value="1"/>
</dbReference>
<protein>
    <recommendedName>
        <fullName evidence="3">beta-N-acetylhexosaminidase</fullName>
        <ecNumber evidence="3">3.2.1.52</ecNumber>
    </recommendedName>
</protein>
<dbReference type="GO" id="GO:0004563">
    <property type="term" value="F:beta-N-acetylhexosaminidase activity"/>
    <property type="evidence" value="ECO:0007669"/>
    <property type="project" value="UniProtKB-EC"/>
</dbReference>
<dbReference type="InterPro" id="IPR001764">
    <property type="entry name" value="Glyco_hydro_3_N"/>
</dbReference>
<dbReference type="SUPFAM" id="SSF51445">
    <property type="entry name" value="(Trans)glycosidases"/>
    <property type="match status" value="1"/>
</dbReference>
<dbReference type="KEGG" id="sper:EW093_14840"/>
<dbReference type="Gene3D" id="3.40.50.1700">
    <property type="entry name" value="Glycoside hydrolase family 3 C-terminal domain"/>
    <property type="match status" value="1"/>
</dbReference>
<dbReference type="AlphaFoldDB" id="A0A5C1QCW8"/>
<reference evidence="7 8" key="1">
    <citation type="submission" date="2019-02" db="EMBL/GenBank/DDBJ databases">
        <authorList>
            <person name="Fomenkov A."/>
            <person name="Dubinina G."/>
            <person name="Grabovich M."/>
            <person name="Vincze T."/>
            <person name="Roberts R.J."/>
        </authorList>
    </citation>
    <scope>NUCLEOTIDE SEQUENCE [LARGE SCALE GENOMIC DNA]</scope>
    <source>
        <strain evidence="7 8">P</strain>
    </source>
</reference>
<comment type="similarity">
    <text evidence="2">Belongs to the glycosyl hydrolase 3 family.</text>
</comment>
<dbReference type="InterPro" id="IPR036881">
    <property type="entry name" value="Glyco_hydro_3_C_sf"/>
</dbReference>
<reference evidence="7 8" key="2">
    <citation type="submission" date="2019-09" db="EMBL/GenBank/DDBJ databases">
        <title>Complete Genome Sequence and Methylome Analysis of free living Spirochaetas.</title>
        <authorList>
            <person name="Leshcheva N."/>
            <person name="Mikheeva N."/>
        </authorList>
    </citation>
    <scope>NUCLEOTIDE SEQUENCE [LARGE SCALE GENOMIC DNA]</scope>
    <source>
        <strain evidence="7 8">P</strain>
    </source>
</reference>
<name>A0A5C1QCW8_9SPIO</name>
<evidence type="ECO:0000313" key="7">
    <source>
        <dbReference type="EMBL" id="QEN05915.1"/>
    </source>
</evidence>
<evidence type="ECO:0000256" key="1">
    <source>
        <dbReference type="ARBA" id="ARBA00001231"/>
    </source>
</evidence>
<dbReference type="InterPro" id="IPR017853">
    <property type="entry name" value="GH"/>
</dbReference>
<feature type="domain" description="Glycoside hydrolase family 3 N-terminal" evidence="6">
    <location>
        <begin position="69"/>
        <end position="329"/>
    </location>
</feature>
<dbReference type="InterPro" id="IPR050226">
    <property type="entry name" value="NagZ_Beta-hexosaminidase"/>
</dbReference>
<dbReference type="PANTHER" id="PTHR30480">
    <property type="entry name" value="BETA-HEXOSAMINIDASE-RELATED"/>
    <property type="match status" value="1"/>
</dbReference>
<dbReference type="Pfam" id="PF00933">
    <property type="entry name" value="Glyco_hydro_3"/>
    <property type="match status" value="1"/>
</dbReference>
<keyword evidence="8" id="KW-1185">Reference proteome</keyword>